<dbReference type="PATRIC" id="fig|1486262.3.peg.3888"/>
<evidence type="ECO:0000313" key="2">
    <source>
        <dbReference type="EMBL" id="AJY48350.1"/>
    </source>
</evidence>
<dbReference type="AlphaFoldDB" id="A0A0D5LWQ9"/>
<dbReference type="EMBL" id="CP010803">
    <property type="protein sequence ID" value="AJY48350.1"/>
    <property type="molecule type" value="Genomic_DNA"/>
</dbReference>
<dbReference type="InterPro" id="IPR016181">
    <property type="entry name" value="Acyl_CoA_acyltransferase"/>
</dbReference>
<sequence>MSETGYQAWLTSSIADPVFTAPEIRARAKSAFAQFPEILKGDIQMAFVDGVPAGWGARSEGPDTISDLWIAPVAQGRGVGSALIEHFLAKMAEERVSTAFIETWTLNEGAIRLYRRHGFVIVWQRETQSRDLGIPFHRTRLSRAVS</sequence>
<dbReference type="Gene3D" id="3.40.630.30">
    <property type="match status" value="1"/>
</dbReference>
<dbReference type="CDD" id="cd04301">
    <property type="entry name" value="NAT_SF"/>
    <property type="match status" value="1"/>
</dbReference>
<dbReference type="GO" id="GO:0016747">
    <property type="term" value="F:acyltransferase activity, transferring groups other than amino-acyl groups"/>
    <property type="evidence" value="ECO:0007669"/>
    <property type="project" value="InterPro"/>
</dbReference>
<dbReference type="RefSeq" id="WP_045685496.1">
    <property type="nucleotide sequence ID" value="NZ_CP010803.1"/>
</dbReference>
<proteinExistence type="predicted"/>
<dbReference type="HOGENOM" id="CLU_114829_0_0_5"/>
<dbReference type="PROSITE" id="PS51186">
    <property type="entry name" value="GNAT"/>
    <property type="match status" value="1"/>
</dbReference>
<reference evidence="2 3" key="1">
    <citation type="journal article" date="2015" name="Genome Announc.">
        <title>Complete genome sequence of Martelella endophytica YC6887, which has antifungal activity associated with a halophyte.</title>
        <authorList>
            <person name="Khan A."/>
            <person name="Khan H."/>
            <person name="Chung E.J."/>
            <person name="Hossain M.T."/>
            <person name="Chung Y.R."/>
        </authorList>
    </citation>
    <scope>NUCLEOTIDE SEQUENCE [LARGE SCALE GENOMIC DNA]</scope>
    <source>
        <strain evidence="2">YC6887</strain>
    </source>
</reference>
<feature type="domain" description="N-acetyltransferase" evidence="1">
    <location>
        <begin position="1"/>
        <end position="141"/>
    </location>
</feature>
<dbReference type="Proteomes" id="UP000032611">
    <property type="component" value="Chromosome"/>
</dbReference>
<dbReference type="STRING" id="1486262.TM49_18790"/>
<evidence type="ECO:0000313" key="3">
    <source>
        <dbReference type="Proteomes" id="UP000032611"/>
    </source>
</evidence>
<protein>
    <recommendedName>
        <fullName evidence="1">N-acetyltransferase domain-containing protein</fullName>
    </recommendedName>
</protein>
<dbReference type="InterPro" id="IPR000182">
    <property type="entry name" value="GNAT_dom"/>
</dbReference>
<dbReference type="Pfam" id="PF00583">
    <property type="entry name" value="Acetyltransf_1"/>
    <property type="match status" value="1"/>
</dbReference>
<evidence type="ECO:0000259" key="1">
    <source>
        <dbReference type="PROSITE" id="PS51186"/>
    </source>
</evidence>
<name>A0A0D5LWQ9_MAREN</name>
<accession>A0A0D5LWQ9</accession>
<gene>
    <name evidence="2" type="ORF">TM49_18790</name>
</gene>
<dbReference type="SUPFAM" id="SSF55729">
    <property type="entry name" value="Acyl-CoA N-acyltransferases (Nat)"/>
    <property type="match status" value="1"/>
</dbReference>
<keyword evidence="3" id="KW-1185">Reference proteome</keyword>
<organism evidence="2 3">
    <name type="scientific">Martelella endophytica</name>
    <dbReference type="NCBI Taxonomy" id="1486262"/>
    <lineage>
        <taxon>Bacteria</taxon>
        <taxon>Pseudomonadati</taxon>
        <taxon>Pseudomonadota</taxon>
        <taxon>Alphaproteobacteria</taxon>
        <taxon>Hyphomicrobiales</taxon>
        <taxon>Aurantimonadaceae</taxon>
        <taxon>Martelella</taxon>
    </lineage>
</organism>
<dbReference type="KEGG" id="mey:TM49_18790"/>
<dbReference type="OrthoDB" id="2135706at2"/>